<dbReference type="RefSeq" id="WP_071069128.1">
    <property type="nucleotide sequence ID" value="NZ_CP017754.1"/>
</dbReference>
<evidence type="ECO:0000313" key="2">
    <source>
        <dbReference type="Proteomes" id="UP000177515"/>
    </source>
</evidence>
<keyword evidence="2" id="KW-1185">Reference proteome</keyword>
<organism evidence="1 2">
    <name type="scientific">Cupriavidus malaysiensis</name>
    <dbReference type="NCBI Taxonomy" id="367825"/>
    <lineage>
        <taxon>Bacteria</taxon>
        <taxon>Pseudomonadati</taxon>
        <taxon>Pseudomonadota</taxon>
        <taxon>Betaproteobacteria</taxon>
        <taxon>Burkholderiales</taxon>
        <taxon>Burkholderiaceae</taxon>
        <taxon>Cupriavidus</taxon>
    </lineage>
</organism>
<reference evidence="1 2" key="1">
    <citation type="submission" date="2016-10" db="EMBL/GenBank/DDBJ databases">
        <title>Complete genome sequences of three Cupriavidus strains isolated from various Malaysian environments.</title>
        <authorList>
            <person name="Abdullah A.A.-A."/>
            <person name="Shafie N.A.H."/>
            <person name="Lau N.S."/>
        </authorList>
    </citation>
    <scope>NUCLEOTIDE SEQUENCE [LARGE SCALE GENOMIC DNA]</scope>
    <source>
        <strain evidence="1 2">USMAA1020</strain>
    </source>
</reference>
<name>A0ABM6F436_9BURK</name>
<evidence type="ECO:0000313" key="1">
    <source>
        <dbReference type="EMBL" id="AOZ05957.1"/>
    </source>
</evidence>
<dbReference type="Proteomes" id="UP000177515">
    <property type="component" value="Chromosome 1"/>
</dbReference>
<protein>
    <submittedName>
        <fullName evidence="1">Uncharacterized protein</fullName>
    </submittedName>
</protein>
<gene>
    <name evidence="1" type="ORF">BKK80_09045</name>
</gene>
<proteinExistence type="predicted"/>
<dbReference type="EMBL" id="CP017754">
    <property type="protein sequence ID" value="AOZ05957.1"/>
    <property type="molecule type" value="Genomic_DNA"/>
</dbReference>
<sequence>MSAFTTADLDRINTAIATGELTIEKDGKRITYRSVADLRAAREIIIADLAQQGLSPQRPRVTVAYFDRG</sequence>
<accession>A0ABM6F436</accession>
<dbReference type="NCBIfam" id="NF047331">
    <property type="entry name" value="phage_HTJ"/>
    <property type="match status" value="1"/>
</dbReference>